<proteinExistence type="predicted"/>
<reference evidence="2" key="1">
    <citation type="journal article" date="2008" name="Nature">
        <title>The amphioxus genome and the evolution of the chordate karyotype.</title>
        <authorList>
            <consortium name="US DOE Joint Genome Institute (JGI-PGF)"/>
            <person name="Putnam N.H."/>
            <person name="Butts T."/>
            <person name="Ferrier D.E.K."/>
            <person name="Furlong R.F."/>
            <person name="Hellsten U."/>
            <person name="Kawashima T."/>
            <person name="Robinson-Rechavi M."/>
            <person name="Shoguchi E."/>
            <person name="Terry A."/>
            <person name="Yu J.-K."/>
            <person name="Benito-Gutierrez E.L."/>
            <person name="Dubchak I."/>
            <person name="Garcia-Fernandez J."/>
            <person name="Gibson-Brown J.J."/>
            <person name="Grigoriev I.V."/>
            <person name="Horton A.C."/>
            <person name="de Jong P.J."/>
            <person name="Jurka J."/>
            <person name="Kapitonov V.V."/>
            <person name="Kohara Y."/>
            <person name="Kuroki Y."/>
            <person name="Lindquist E."/>
            <person name="Lucas S."/>
            <person name="Osoegawa K."/>
            <person name="Pennacchio L.A."/>
            <person name="Salamov A.A."/>
            <person name="Satou Y."/>
            <person name="Sauka-Spengler T."/>
            <person name="Schmutz J."/>
            <person name="Shin-I T."/>
            <person name="Toyoda A."/>
            <person name="Bronner-Fraser M."/>
            <person name="Fujiyama A."/>
            <person name="Holland L.Z."/>
            <person name="Holland P.W.H."/>
            <person name="Satoh N."/>
            <person name="Rokhsar D.S."/>
        </authorList>
    </citation>
    <scope>NUCLEOTIDE SEQUENCE [LARGE SCALE GENOMIC DNA]</scope>
    <source>
        <strain evidence="2">S238N-H82</strain>
        <tissue evidence="2">Testes</tissue>
    </source>
</reference>
<sequence>MAKWGGLAAGVTAPPPPPTLEIPVNERSPQHRRRTWSLKEDSMYTCGVSWIPDDHGKLAVWGGRDTPHSLEKAKQFQTIHPVCQVCKSAGVEERTQGKKKMKRRREAEDDN</sequence>
<organism>
    <name type="scientific">Branchiostoma floridae</name>
    <name type="common">Florida lancelet</name>
    <name type="synonym">Amphioxus</name>
    <dbReference type="NCBI Taxonomy" id="7739"/>
    <lineage>
        <taxon>Eukaryota</taxon>
        <taxon>Metazoa</taxon>
        <taxon>Chordata</taxon>
        <taxon>Cephalochordata</taxon>
        <taxon>Leptocardii</taxon>
        <taxon>Amphioxiformes</taxon>
        <taxon>Branchiostomatidae</taxon>
        <taxon>Branchiostoma</taxon>
    </lineage>
</organism>
<name>C3YRV1_BRAFL</name>
<accession>C3YRV1</accession>
<evidence type="ECO:0000313" key="2">
    <source>
        <dbReference type="EMBL" id="EEN56856.1"/>
    </source>
</evidence>
<feature type="region of interest" description="Disordered" evidence="1">
    <location>
        <begin position="90"/>
        <end position="111"/>
    </location>
</feature>
<feature type="region of interest" description="Disordered" evidence="1">
    <location>
        <begin position="1"/>
        <end position="34"/>
    </location>
</feature>
<dbReference type="AlphaFoldDB" id="C3YRV1"/>
<evidence type="ECO:0000256" key="1">
    <source>
        <dbReference type="SAM" id="MobiDB-lite"/>
    </source>
</evidence>
<gene>
    <name evidence="2" type="ORF">BRAFLDRAFT_75864</name>
</gene>
<dbReference type="InParanoid" id="C3YRV1"/>
<protein>
    <submittedName>
        <fullName evidence="2">Uncharacterized protein</fullName>
    </submittedName>
</protein>
<dbReference type="EMBL" id="GG666548">
    <property type="protein sequence ID" value="EEN56856.1"/>
    <property type="molecule type" value="Genomic_DNA"/>
</dbReference>